<dbReference type="PRINTS" id="PR01607">
    <property type="entry name" value="APYRASEFAMLY"/>
</dbReference>
<dbReference type="InterPro" id="IPR029052">
    <property type="entry name" value="Metallo-depent_PP-like"/>
</dbReference>
<evidence type="ECO:0000259" key="12">
    <source>
        <dbReference type="Pfam" id="PF00149"/>
    </source>
</evidence>
<evidence type="ECO:0000256" key="9">
    <source>
        <dbReference type="ARBA" id="ARBA00022801"/>
    </source>
</evidence>
<evidence type="ECO:0000313" key="14">
    <source>
        <dbReference type="EMBL" id="QFG00985.1"/>
    </source>
</evidence>
<dbReference type="GO" id="GO:0000166">
    <property type="term" value="F:nucleotide binding"/>
    <property type="evidence" value="ECO:0007669"/>
    <property type="project" value="UniProtKB-KW"/>
</dbReference>
<name>A0A5J6SV80_9BACI</name>
<evidence type="ECO:0000256" key="5">
    <source>
        <dbReference type="ARBA" id="ARBA00006654"/>
    </source>
</evidence>
<dbReference type="Pfam" id="PF00149">
    <property type="entry name" value="Metallophos"/>
    <property type="match status" value="1"/>
</dbReference>
<dbReference type="Gene3D" id="3.60.21.10">
    <property type="match status" value="1"/>
</dbReference>
<dbReference type="InterPro" id="IPR006179">
    <property type="entry name" value="5_nucleotidase/apyrase"/>
</dbReference>
<dbReference type="InterPro" id="IPR041827">
    <property type="entry name" value="CpdB_N"/>
</dbReference>
<evidence type="ECO:0000256" key="3">
    <source>
        <dbReference type="ARBA" id="ARBA00001968"/>
    </source>
</evidence>
<dbReference type="OrthoDB" id="9775118at2"/>
<dbReference type="PANTHER" id="PTHR11575:SF6">
    <property type="entry name" value="2',3'-CYCLIC-NUCLEOTIDE 2'-PHOSPHODIESTERASE_3'-NUCLEOTIDASE"/>
    <property type="match status" value="1"/>
</dbReference>
<dbReference type="InterPro" id="IPR036907">
    <property type="entry name" value="5'-Nucleotdase_C_sf"/>
</dbReference>
<evidence type="ECO:0000256" key="11">
    <source>
        <dbReference type="RuleBase" id="RU362119"/>
    </source>
</evidence>
<comment type="cofactor">
    <cofactor evidence="3">
        <name>a divalent metal cation</name>
        <dbReference type="ChEBI" id="CHEBI:60240"/>
    </cofactor>
</comment>
<dbReference type="GO" id="GO:0008663">
    <property type="term" value="F:2',3'-cyclic-nucleotide 2'-phosphodiesterase activity"/>
    <property type="evidence" value="ECO:0007669"/>
    <property type="project" value="UniProtKB-EC"/>
</dbReference>
<dbReference type="SUPFAM" id="SSF55816">
    <property type="entry name" value="5'-nucleotidase (syn. UDP-sugar hydrolase), C-terminal domain"/>
    <property type="match status" value="1"/>
</dbReference>
<dbReference type="Pfam" id="PF02872">
    <property type="entry name" value="5_nucleotid_C"/>
    <property type="match status" value="1"/>
</dbReference>
<dbReference type="RefSeq" id="WP_151701851.1">
    <property type="nucleotide sequence ID" value="NZ_CP031223.1"/>
</dbReference>
<dbReference type="Proteomes" id="UP000325517">
    <property type="component" value="Chromosome"/>
</dbReference>
<evidence type="ECO:0000256" key="6">
    <source>
        <dbReference type="ARBA" id="ARBA00022723"/>
    </source>
</evidence>
<keyword evidence="15" id="KW-1185">Reference proteome</keyword>
<protein>
    <submittedName>
        <fullName evidence="14">Bifunctional metallophosphatase/5'-nucleotidase</fullName>
    </submittedName>
</protein>
<evidence type="ECO:0000313" key="15">
    <source>
        <dbReference type="Proteomes" id="UP000325517"/>
    </source>
</evidence>
<comment type="similarity">
    <text evidence="5 11">Belongs to the 5'-nucleotidase family.</text>
</comment>
<dbReference type="InterPro" id="IPR008334">
    <property type="entry name" value="5'-Nucleotdase_C"/>
</dbReference>
<dbReference type="GO" id="GO:0008254">
    <property type="term" value="F:3'-nucleotidase activity"/>
    <property type="evidence" value="ECO:0007669"/>
    <property type="project" value="UniProtKB-EC"/>
</dbReference>
<dbReference type="GO" id="GO:0030288">
    <property type="term" value="C:outer membrane-bounded periplasmic space"/>
    <property type="evidence" value="ECO:0007669"/>
    <property type="project" value="TreeGrafter"/>
</dbReference>
<keyword evidence="9 11" id="KW-0378">Hydrolase</keyword>
<keyword evidence="7" id="KW-0732">Signal</keyword>
<dbReference type="InterPro" id="IPR006146">
    <property type="entry name" value="5'-Nucleotdase_CS"/>
</dbReference>
<dbReference type="PROSITE" id="PS00786">
    <property type="entry name" value="5_NUCLEOTIDASE_2"/>
    <property type="match status" value="1"/>
</dbReference>
<comment type="catalytic activity">
    <reaction evidence="1">
        <text>a ribonucleoside 3'-phosphate + H2O = a ribonucleoside + phosphate</text>
        <dbReference type="Rhea" id="RHEA:10144"/>
        <dbReference type="ChEBI" id="CHEBI:13197"/>
        <dbReference type="ChEBI" id="CHEBI:15377"/>
        <dbReference type="ChEBI" id="CHEBI:18254"/>
        <dbReference type="ChEBI" id="CHEBI:43474"/>
        <dbReference type="EC" id="3.1.3.6"/>
    </reaction>
</comment>
<dbReference type="Gene3D" id="3.90.780.10">
    <property type="entry name" value="5'-Nucleotidase, C-terminal domain"/>
    <property type="match status" value="1"/>
</dbReference>
<feature type="domain" description="Calcineurin-like phosphoesterase" evidence="12">
    <location>
        <begin position="5"/>
        <end position="237"/>
    </location>
</feature>
<organism evidence="14 15">
    <name type="scientific">Psychrobacillus glaciei</name>
    <dbReference type="NCBI Taxonomy" id="2283160"/>
    <lineage>
        <taxon>Bacteria</taxon>
        <taxon>Bacillati</taxon>
        <taxon>Bacillota</taxon>
        <taxon>Bacilli</taxon>
        <taxon>Bacillales</taxon>
        <taxon>Bacillaceae</taxon>
        <taxon>Psychrobacillus</taxon>
    </lineage>
</organism>
<keyword evidence="10" id="KW-0511">Multifunctional enzyme</keyword>
<comment type="catalytic activity">
    <reaction evidence="2">
        <text>a nucleoside 2',3'-cyclic phosphate + H2O = a nucleoside 3'-phosphate + H(+)</text>
        <dbReference type="Rhea" id="RHEA:19621"/>
        <dbReference type="ChEBI" id="CHEBI:15377"/>
        <dbReference type="ChEBI" id="CHEBI:15378"/>
        <dbReference type="ChEBI" id="CHEBI:66949"/>
        <dbReference type="ChEBI" id="CHEBI:66954"/>
        <dbReference type="EC" id="3.1.4.16"/>
    </reaction>
</comment>
<evidence type="ECO:0000256" key="4">
    <source>
        <dbReference type="ARBA" id="ARBA00004196"/>
    </source>
</evidence>
<evidence type="ECO:0000256" key="8">
    <source>
        <dbReference type="ARBA" id="ARBA00022741"/>
    </source>
</evidence>
<evidence type="ECO:0000256" key="10">
    <source>
        <dbReference type="ARBA" id="ARBA00023268"/>
    </source>
</evidence>
<dbReference type="CDD" id="cd07410">
    <property type="entry name" value="MPP_CpdB_N"/>
    <property type="match status" value="1"/>
</dbReference>
<dbReference type="SUPFAM" id="SSF56300">
    <property type="entry name" value="Metallo-dependent phosphatases"/>
    <property type="match status" value="1"/>
</dbReference>
<gene>
    <name evidence="14" type="ORF">PB01_20520</name>
</gene>
<accession>A0A5J6SV80</accession>
<keyword evidence="6" id="KW-0479">Metal-binding</keyword>
<evidence type="ECO:0000259" key="13">
    <source>
        <dbReference type="Pfam" id="PF02872"/>
    </source>
</evidence>
<feature type="domain" description="5'-Nucleotidase C-terminal" evidence="13">
    <location>
        <begin position="325"/>
        <end position="480"/>
    </location>
</feature>
<reference evidence="14 15" key="1">
    <citation type="submission" date="2018-07" db="EMBL/GenBank/DDBJ databases">
        <title>Complete genome sequence of Psychrobacillus sp. PB01, isolated from iceberg, and comparative genome analysis of Psychrobacillus strains.</title>
        <authorList>
            <person name="Lee P.C."/>
        </authorList>
    </citation>
    <scope>NUCLEOTIDE SEQUENCE [LARGE SCALE GENOMIC DNA]</scope>
    <source>
        <strain evidence="14 15">PB01</strain>
    </source>
</reference>
<comment type="subcellular location">
    <subcellularLocation>
        <location evidence="4">Cell envelope</location>
    </subcellularLocation>
</comment>
<sequence>MKKITILQTSDIHGSIYPLNYGNNKAADLGFGKLATKIMQERSLDDQLILIDNGDLIQGTPLTYYYVQFLKDKKNPMIQLLNHMSYDAAVIGNHEFNYGMDVLDHAVSESNFPWLSANIVSESSDQPYFGRPYIIKNIDEVKIAILGVTTHYIPNWENEHNIAGLNFKDCLNETKKWVAYINENENPDVLIVSYHGGFERDLETGEPTENLTGENQGYAICQEVEGIDVLLTGHQHRSLTGNINGVEIIQPSNNGQFLGKVVLTLNDQNEIVDKTSELLTVDDVNGDEEILKMTSYFEEETQKWLDQPIGMIAGDMLIKDPLLVRTSDHPLIEFINKVQMETAGVEISNTSLFNNSSPGFEPNVAMRDIISNYMFPNTLKVLRLSGQDIKDALEQNARYFILNEEGKLEVNPAYILPKPQHYNYDMWEGIEYILDIRNPIGSRVTTLNYKGAPLNLDGEYDVVMNNYRAGGGGDYMMFKDKPIVKDIPMDMTEILANYILERQTIKATVNHNWKVIW</sequence>
<dbReference type="GO" id="GO:0046872">
    <property type="term" value="F:metal ion binding"/>
    <property type="evidence" value="ECO:0007669"/>
    <property type="project" value="UniProtKB-KW"/>
</dbReference>
<dbReference type="KEGG" id="psyo:PB01_20520"/>
<evidence type="ECO:0000256" key="1">
    <source>
        <dbReference type="ARBA" id="ARBA00000527"/>
    </source>
</evidence>
<dbReference type="GO" id="GO:0009166">
    <property type="term" value="P:nucleotide catabolic process"/>
    <property type="evidence" value="ECO:0007669"/>
    <property type="project" value="InterPro"/>
</dbReference>
<proteinExistence type="inferred from homology"/>
<dbReference type="AlphaFoldDB" id="A0A5J6SV80"/>
<evidence type="ECO:0000256" key="2">
    <source>
        <dbReference type="ARBA" id="ARBA00001730"/>
    </source>
</evidence>
<keyword evidence="8 11" id="KW-0547">Nucleotide-binding</keyword>
<dbReference type="EMBL" id="CP031223">
    <property type="protein sequence ID" value="QFG00985.1"/>
    <property type="molecule type" value="Genomic_DNA"/>
</dbReference>
<dbReference type="InterPro" id="IPR004843">
    <property type="entry name" value="Calcineurin-like_PHP"/>
</dbReference>
<evidence type="ECO:0000256" key="7">
    <source>
        <dbReference type="ARBA" id="ARBA00022729"/>
    </source>
</evidence>
<dbReference type="PANTHER" id="PTHR11575">
    <property type="entry name" value="5'-NUCLEOTIDASE-RELATED"/>
    <property type="match status" value="1"/>
</dbReference>